<dbReference type="PANTHER" id="PTHR43201">
    <property type="entry name" value="ACYL-COA SYNTHETASE"/>
    <property type="match status" value="1"/>
</dbReference>
<feature type="domain" description="AMP-binding enzyme C-terminal" evidence="3">
    <location>
        <begin position="416"/>
        <end position="490"/>
    </location>
</feature>
<dbReference type="PANTHER" id="PTHR43201:SF8">
    <property type="entry name" value="ACYL-COA SYNTHETASE FAMILY MEMBER 3"/>
    <property type="match status" value="1"/>
</dbReference>
<dbReference type="GO" id="GO:0004467">
    <property type="term" value="F:long-chain fatty acid-CoA ligase activity"/>
    <property type="evidence" value="ECO:0007669"/>
    <property type="project" value="UniProtKB-EC"/>
</dbReference>
<sequence length="501" mass="54555">MTGQETSGVRTPNLSPAHALLAAARQRPERPSLIDAYSGRTLSVEESARLTRRLAWYFHSLGIGAEDRIVVCAPNSIWHFIVHTAASWIHAVTVPVSPLLPYNQRQEIYELVSPALIISADGHSVDGVSALPISLVEERASETANQIPAGWEPLTCDNQTAALVFTSGTSGKMRAAQLSHANLWWASQCFRDGFEYSPGSAICGVVAPLSHIGGFNGTSMDIFTHGGTVVVFSSFQPLSVVRGIEKWRISIMFVVPAMCHMLLNAAYENNVDLSSWTHPLVGGDAMGESLYSKMREAGLCPIHVWGMTELGGAGTFLSPEAWQRHPGAIGYPFPYIELRLVDPQGNPIDEAGHSGSIEVRGPGVAPCYWGDEPRYTDEWFSTLDVGVFDSDMCLHILGRASRVINTGGELVSPIRVEEALRTLESVADCCVLGLKDEIWGQIVAAALIPTSDQRPSLHELREELNEALAPWQHPRSIVWVDALPQTTTGKVDISKVSQLFK</sequence>
<gene>
    <name evidence="4" type="primary">lcfB</name>
    <name evidence="4" type="ORF">AOLFYP35_01505</name>
</gene>
<evidence type="ECO:0000259" key="3">
    <source>
        <dbReference type="Pfam" id="PF13193"/>
    </source>
</evidence>
<dbReference type="SUPFAM" id="SSF56801">
    <property type="entry name" value="Acetyl-CoA synthetase-like"/>
    <property type="match status" value="1"/>
</dbReference>
<dbReference type="Pfam" id="PF00501">
    <property type="entry name" value="AMP-binding"/>
    <property type="match status" value="1"/>
</dbReference>
<evidence type="ECO:0000313" key="4">
    <source>
        <dbReference type="EMBL" id="VYT09318.1"/>
    </source>
</evidence>
<feature type="domain" description="AMP-dependent synthetase/ligase" evidence="2">
    <location>
        <begin position="22"/>
        <end position="369"/>
    </location>
</feature>
<accession>A0A6N2TUK8</accession>
<comment type="similarity">
    <text evidence="1">Belongs to the ATP-dependent AMP-binding enzyme family.</text>
</comment>
<dbReference type="AlphaFoldDB" id="A0A6N2TUK8"/>
<dbReference type="Gene3D" id="3.30.300.30">
    <property type="match status" value="1"/>
</dbReference>
<proteinExistence type="inferred from homology"/>
<reference evidence="4" key="1">
    <citation type="submission" date="2019-11" db="EMBL/GenBank/DDBJ databases">
        <authorList>
            <person name="Feng L."/>
        </authorList>
    </citation>
    <scope>NUCLEOTIDE SEQUENCE</scope>
    <source>
        <strain evidence="4">AodontolyticusLFYP35</strain>
    </source>
</reference>
<dbReference type="InterPro" id="IPR025110">
    <property type="entry name" value="AMP-bd_C"/>
</dbReference>
<dbReference type="Gene3D" id="3.40.50.12780">
    <property type="entry name" value="N-terminal domain of ligase-like"/>
    <property type="match status" value="1"/>
</dbReference>
<organism evidence="4">
    <name type="scientific">Schaalia odontolytica</name>
    <dbReference type="NCBI Taxonomy" id="1660"/>
    <lineage>
        <taxon>Bacteria</taxon>
        <taxon>Bacillati</taxon>
        <taxon>Actinomycetota</taxon>
        <taxon>Actinomycetes</taxon>
        <taxon>Actinomycetales</taxon>
        <taxon>Actinomycetaceae</taxon>
        <taxon>Schaalia</taxon>
    </lineage>
</organism>
<keyword evidence="4" id="KW-0436">Ligase</keyword>
<dbReference type="EC" id="6.2.1.3" evidence="4"/>
<dbReference type="InterPro" id="IPR042099">
    <property type="entry name" value="ANL_N_sf"/>
</dbReference>
<evidence type="ECO:0000256" key="1">
    <source>
        <dbReference type="ARBA" id="ARBA00006432"/>
    </source>
</evidence>
<dbReference type="InterPro" id="IPR045851">
    <property type="entry name" value="AMP-bd_C_sf"/>
</dbReference>
<dbReference type="InterPro" id="IPR000873">
    <property type="entry name" value="AMP-dep_synth/lig_dom"/>
</dbReference>
<evidence type="ECO:0000259" key="2">
    <source>
        <dbReference type="Pfam" id="PF00501"/>
    </source>
</evidence>
<dbReference type="Pfam" id="PF13193">
    <property type="entry name" value="AMP-binding_C"/>
    <property type="match status" value="1"/>
</dbReference>
<dbReference type="GO" id="GO:0031956">
    <property type="term" value="F:medium-chain fatty acid-CoA ligase activity"/>
    <property type="evidence" value="ECO:0007669"/>
    <property type="project" value="TreeGrafter"/>
</dbReference>
<dbReference type="EMBL" id="CACRSM010000003">
    <property type="protein sequence ID" value="VYT09318.1"/>
    <property type="molecule type" value="Genomic_DNA"/>
</dbReference>
<dbReference type="PROSITE" id="PS00455">
    <property type="entry name" value="AMP_BINDING"/>
    <property type="match status" value="1"/>
</dbReference>
<protein>
    <submittedName>
        <fullName evidence="4">Long-chain-fatty-acid--CoA ligase</fullName>
        <ecNumber evidence="4">6.2.1.3</ecNumber>
    </submittedName>
</protein>
<dbReference type="InterPro" id="IPR020845">
    <property type="entry name" value="AMP-binding_CS"/>
</dbReference>
<name>A0A6N2TUK8_9ACTO</name>